<dbReference type="KEGG" id="xor:XOC_1654"/>
<dbReference type="Proteomes" id="UP000008851">
    <property type="component" value="Chromosome"/>
</dbReference>
<name>G7TKW6_XANOB</name>
<gene>
    <name evidence="1" type="ORF">XOC_1654</name>
</gene>
<sequence length="44" mass="4432">MALAHASPPDVLRHRSCAALPCSCGVTSLSLLAACVVSAWTHAG</sequence>
<evidence type="ECO:0000313" key="2">
    <source>
        <dbReference type="Proteomes" id="UP000008851"/>
    </source>
</evidence>
<evidence type="ECO:0000313" key="1">
    <source>
        <dbReference type="EMBL" id="AEQ95822.1"/>
    </source>
</evidence>
<dbReference type="HOGENOM" id="CLU_3223909_0_0_6"/>
<proteinExistence type="predicted"/>
<reference evidence="1 2" key="1">
    <citation type="journal article" date="2011" name="J. Bacteriol.">
        <title>Two new complete genome sequences offer insight into host and tissue specificity of plant pathogenic Xanthomonas spp.</title>
        <authorList>
            <person name="Bogdanove A.J."/>
            <person name="Koebnik R."/>
            <person name="Lu H."/>
            <person name="Furutani A."/>
            <person name="Angiuoli S.V."/>
            <person name="Patil P.B."/>
            <person name="Van Sluys M.A."/>
            <person name="Ryan R.P."/>
            <person name="Meyer D.F."/>
            <person name="Han S.W."/>
            <person name="Aparna G."/>
            <person name="Rajaram M."/>
            <person name="Delcher A.L."/>
            <person name="Phillippy A.M."/>
            <person name="Puiu D."/>
            <person name="Schatz M.C."/>
            <person name="Shumway M."/>
            <person name="Sommer D.D."/>
            <person name="Trapnell C."/>
            <person name="Benahmed F."/>
            <person name="Dimitrov G."/>
            <person name="Madupu R."/>
            <person name="Radune D."/>
            <person name="Sullivan S."/>
            <person name="Jha G."/>
            <person name="Ishihara H."/>
            <person name="Lee S.W."/>
            <person name="Pandey A."/>
            <person name="Sharma V."/>
            <person name="Sriariyanun M."/>
            <person name="Szurek B."/>
            <person name="Vera-Cruz C.M."/>
            <person name="Dorman K.S."/>
            <person name="Ronald P.C."/>
            <person name="Verdier V."/>
            <person name="Dow J.M."/>
            <person name="Sonti R.V."/>
            <person name="Tsuge S."/>
            <person name="Brendel V.P."/>
            <person name="Rabinowicz P.D."/>
            <person name="Leach J.E."/>
            <person name="White F.F."/>
            <person name="Salzberg S.L."/>
        </authorList>
    </citation>
    <scope>NUCLEOTIDE SEQUENCE [LARGE SCALE GENOMIC DNA]</scope>
    <source>
        <strain evidence="1 2">BLS256</strain>
    </source>
</reference>
<organism evidence="1 2">
    <name type="scientific">Xanthomonas oryzae pv. oryzicola (strain BLS256)</name>
    <dbReference type="NCBI Taxonomy" id="383407"/>
    <lineage>
        <taxon>Bacteria</taxon>
        <taxon>Pseudomonadati</taxon>
        <taxon>Pseudomonadota</taxon>
        <taxon>Gammaproteobacteria</taxon>
        <taxon>Lysobacterales</taxon>
        <taxon>Lysobacteraceae</taxon>
        <taxon>Xanthomonas</taxon>
    </lineage>
</organism>
<accession>G7TKW6</accession>
<dbReference type="AlphaFoldDB" id="G7TKW6"/>
<dbReference type="EMBL" id="CP003057">
    <property type="protein sequence ID" value="AEQ95822.1"/>
    <property type="molecule type" value="Genomic_DNA"/>
</dbReference>
<protein>
    <submittedName>
        <fullName evidence="1">Uncharacterized protein</fullName>
    </submittedName>
</protein>